<proteinExistence type="predicted"/>
<dbReference type="Proteomes" id="UP000552709">
    <property type="component" value="Unassembled WGS sequence"/>
</dbReference>
<evidence type="ECO:0000313" key="2">
    <source>
        <dbReference type="EMBL" id="MBB5366177.1"/>
    </source>
</evidence>
<accession>A0A7W8JZP8</accession>
<evidence type="ECO:0000313" key="3">
    <source>
        <dbReference type="Proteomes" id="UP000552709"/>
    </source>
</evidence>
<evidence type="ECO:0000256" key="1">
    <source>
        <dbReference type="SAM" id="MobiDB-lite"/>
    </source>
</evidence>
<organism evidence="2 3">
    <name type="scientific">Deinococcus humi</name>
    <dbReference type="NCBI Taxonomy" id="662880"/>
    <lineage>
        <taxon>Bacteria</taxon>
        <taxon>Thermotogati</taxon>
        <taxon>Deinococcota</taxon>
        <taxon>Deinococci</taxon>
        <taxon>Deinococcales</taxon>
        <taxon>Deinococcaceae</taxon>
        <taxon>Deinococcus</taxon>
    </lineage>
</organism>
<sequence length="318" mass="36140">MDVAMEQYEALRAQYRVGASRSRGYAGAVNQALIVMWEEYTAPYRVVRFEEYGSEVHPHYVVYRVEGHGIEWEVWHLRGEHRERDAVRMSVMLRNEKLVAQQDALEVGALDWSLRHCQANVLALKGLAPAPQAQTTGRPGPSPQPRPTPESEWQRPSLFTEEVQTLEYVLEFGGEGGRAAIMRTHLRGRPRYWTLQNHVTWDADDEPLVTGTSLEFLGTEADAALRACPYPWAKLVGLALVPDLVPLVQAILAEQGRTLDDWLQYFESDDAQKWSCRYAWWGCDTFTDGPVDAYWLTARPEVVRRTLGGLSQAQVIWG</sequence>
<reference evidence="2 3" key="1">
    <citation type="submission" date="2020-08" db="EMBL/GenBank/DDBJ databases">
        <title>Genomic Encyclopedia of Type Strains, Phase IV (KMG-IV): sequencing the most valuable type-strain genomes for metagenomic binning, comparative biology and taxonomic classification.</title>
        <authorList>
            <person name="Goeker M."/>
        </authorList>
    </citation>
    <scope>NUCLEOTIDE SEQUENCE [LARGE SCALE GENOMIC DNA]</scope>
    <source>
        <strain evidence="2 3">DSM 27939</strain>
    </source>
</reference>
<protein>
    <submittedName>
        <fullName evidence="2">Uncharacterized protein</fullName>
    </submittedName>
</protein>
<feature type="region of interest" description="Disordered" evidence="1">
    <location>
        <begin position="128"/>
        <end position="154"/>
    </location>
</feature>
<dbReference type="RefSeq" id="WP_184138043.1">
    <property type="nucleotide sequence ID" value="NZ_JACHFL010000029.1"/>
</dbReference>
<dbReference type="AlphaFoldDB" id="A0A7W8JZP8"/>
<dbReference type="EMBL" id="JACHFL010000029">
    <property type="protein sequence ID" value="MBB5366177.1"/>
    <property type="molecule type" value="Genomic_DNA"/>
</dbReference>
<gene>
    <name evidence="2" type="ORF">HNQ08_005306</name>
</gene>
<comment type="caution">
    <text evidence="2">The sequence shown here is derived from an EMBL/GenBank/DDBJ whole genome shotgun (WGS) entry which is preliminary data.</text>
</comment>
<name>A0A7W8JZP8_9DEIO</name>
<keyword evidence="3" id="KW-1185">Reference proteome</keyword>